<organism evidence="1">
    <name type="scientific">Rhizophora mucronata</name>
    <name type="common">Asiatic mangrove</name>
    <dbReference type="NCBI Taxonomy" id="61149"/>
    <lineage>
        <taxon>Eukaryota</taxon>
        <taxon>Viridiplantae</taxon>
        <taxon>Streptophyta</taxon>
        <taxon>Embryophyta</taxon>
        <taxon>Tracheophyta</taxon>
        <taxon>Spermatophyta</taxon>
        <taxon>Magnoliopsida</taxon>
        <taxon>eudicotyledons</taxon>
        <taxon>Gunneridae</taxon>
        <taxon>Pentapetalae</taxon>
        <taxon>rosids</taxon>
        <taxon>fabids</taxon>
        <taxon>Malpighiales</taxon>
        <taxon>Rhizophoraceae</taxon>
        <taxon>Rhizophora</taxon>
    </lineage>
</organism>
<name>A0A2P2PKR1_RHIMU</name>
<accession>A0A2P2PKR1</accession>
<protein>
    <submittedName>
        <fullName evidence="1">Uncharacterized protein</fullName>
    </submittedName>
</protein>
<evidence type="ECO:0000313" key="1">
    <source>
        <dbReference type="EMBL" id="MBX55261.1"/>
    </source>
</evidence>
<proteinExistence type="predicted"/>
<reference evidence="1" key="1">
    <citation type="submission" date="2018-02" db="EMBL/GenBank/DDBJ databases">
        <title>Rhizophora mucronata_Transcriptome.</title>
        <authorList>
            <person name="Meera S.P."/>
            <person name="Sreeshan A."/>
            <person name="Augustine A."/>
        </authorList>
    </citation>
    <scope>NUCLEOTIDE SEQUENCE</scope>
    <source>
        <tissue evidence="1">Leaf</tissue>
    </source>
</reference>
<sequence length="22" mass="2574">MQCIYACAQFLSIHVFELIQIC</sequence>
<dbReference type="EMBL" id="GGEC01074777">
    <property type="protein sequence ID" value="MBX55261.1"/>
    <property type="molecule type" value="Transcribed_RNA"/>
</dbReference>
<dbReference type="AlphaFoldDB" id="A0A2P2PKR1"/>